<feature type="region of interest" description="Disordered" evidence="1">
    <location>
        <begin position="99"/>
        <end position="129"/>
    </location>
</feature>
<evidence type="ECO:0000313" key="3">
    <source>
        <dbReference type="EMBL" id="CAG7827431.1"/>
    </source>
</evidence>
<accession>A0A8J2L427</accession>
<keyword evidence="2" id="KW-0472">Membrane</keyword>
<feature type="compositionally biased region" description="Basic and acidic residues" evidence="1">
    <location>
        <begin position="9"/>
        <end position="30"/>
    </location>
</feature>
<dbReference type="AlphaFoldDB" id="A0A8J2L427"/>
<feature type="region of interest" description="Disordered" evidence="1">
    <location>
        <begin position="1"/>
        <end position="40"/>
    </location>
</feature>
<organism evidence="3 4">
    <name type="scientific">Allacma fusca</name>
    <dbReference type="NCBI Taxonomy" id="39272"/>
    <lineage>
        <taxon>Eukaryota</taxon>
        <taxon>Metazoa</taxon>
        <taxon>Ecdysozoa</taxon>
        <taxon>Arthropoda</taxon>
        <taxon>Hexapoda</taxon>
        <taxon>Collembola</taxon>
        <taxon>Symphypleona</taxon>
        <taxon>Sminthuridae</taxon>
        <taxon>Allacma</taxon>
    </lineage>
</organism>
<keyword evidence="4" id="KW-1185">Reference proteome</keyword>
<keyword evidence="2" id="KW-1133">Transmembrane helix</keyword>
<dbReference type="Proteomes" id="UP000708208">
    <property type="component" value="Unassembled WGS sequence"/>
</dbReference>
<evidence type="ECO:0000256" key="1">
    <source>
        <dbReference type="SAM" id="MobiDB-lite"/>
    </source>
</evidence>
<sequence length="182" mass="19698">MPVGEDGESEGREETEEPGKPDEVMSKDSEGMEGEEEGEEELRPLWYKLRGTLGITIISMGVLIFIGSLVGCSWLSWKWKRKTTAPSAQLTVALQRMTPPPSPSIHNDGKALGAANYQPPTHGLSQASSALCPQSVSSPTLEQSQQPSLSPAVKYCQNADNDKSIEGTPSETFTVTFICEQI</sequence>
<comment type="caution">
    <text evidence="3">The sequence shown here is derived from an EMBL/GenBank/DDBJ whole genome shotgun (WGS) entry which is preliminary data.</text>
</comment>
<protein>
    <submittedName>
        <fullName evidence="3">Uncharacterized protein</fullName>
    </submittedName>
</protein>
<gene>
    <name evidence="3" type="ORF">AFUS01_LOCUS37421</name>
</gene>
<proteinExistence type="predicted"/>
<name>A0A8J2L427_9HEXA</name>
<evidence type="ECO:0000256" key="2">
    <source>
        <dbReference type="SAM" id="Phobius"/>
    </source>
</evidence>
<keyword evidence="2" id="KW-0812">Transmembrane</keyword>
<feature type="transmembrane region" description="Helical" evidence="2">
    <location>
        <begin position="53"/>
        <end position="77"/>
    </location>
</feature>
<dbReference type="EMBL" id="CAJVCH010543476">
    <property type="protein sequence ID" value="CAG7827431.1"/>
    <property type="molecule type" value="Genomic_DNA"/>
</dbReference>
<feature type="compositionally biased region" description="Acidic residues" evidence="1">
    <location>
        <begin position="31"/>
        <end position="40"/>
    </location>
</feature>
<evidence type="ECO:0000313" key="4">
    <source>
        <dbReference type="Proteomes" id="UP000708208"/>
    </source>
</evidence>
<reference evidence="3" key="1">
    <citation type="submission" date="2021-06" db="EMBL/GenBank/DDBJ databases">
        <authorList>
            <person name="Hodson N. C."/>
            <person name="Mongue J. A."/>
            <person name="Jaron S. K."/>
        </authorList>
    </citation>
    <scope>NUCLEOTIDE SEQUENCE</scope>
</reference>